<proteinExistence type="predicted"/>
<accession>A0ACA9SQ35</accession>
<protein>
    <submittedName>
        <fullName evidence="1">9331_t:CDS:1</fullName>
    </submittedName>
</protein>
<comment type="caution">
    <text evidence="1">The sequence shown here is derived from an EMBL/GenBank/DDBJ whole genome shotgun (WGS) entry which is preliminary data.</text>
</comment>
<dbReference type="EMBL" id="CAJVQC010145719">
    <property type="protein sequence ID" value="CAG8845208.1"/>
    <property type="molecule type" value="Genomic_DNA"/>
</dbReference>
<gene>
    <name evidence="1" type="ORF">RPERSI_LOCUS33564</name>
</gene>
<evidence type="ECO:0000313" key="1">
    <source>
        <dbReference type="EMBL" id="CAG8845208.1"/>
    </source>
</evidence>
<name>A0ACA9SQ35_9GLOM</name>
<feature type="non-terminal residue" evidence="1">
    <location>
        <position position="1"/>
    </location>
</feature>
<feature type="non-terminal residue" evidence="1">
    <location>
        <position position="88"/>
    </location>
</feature>
<evidence type="ECO:0000313" key="2">
    <source>
        <dbReference type="Proteomes" id="UP000789920"/>
    </source>
</evidence>
<keyword evidence="2" id="KW-1185">Reference proteome</keyword>
<reference evidence="1" key="1">
    <citation type="submission" date="2021-06" db="EMBL/GenBank/DDBJ databases">
        <authorList>
            <person name="Kallberg Y."/>
            <person name="Tangrot J."/>
            <person name="Rosling A."/>
        </authorList>
    </citation>
    <scope>NUCLEOTIDE SEQUENCE</scope>
    <source>
        <strain evidence="1">MA461A</strain>
    </source>
</reference>
<organism evidence="1 2">
    <name type="scientific">Racocetra persica</name>
    <dbReference type="NCBI Taxonomy" id="160502"/>
    <lineage>
        <taxon>Eukaryota</taxon>
        <taxon>Fungi</taxon>
        <taxon>Fungi incertae sedis</taxon>
        <taxon>Mucoromycota</taxon>
        <taxon>Glomeromycotina</taxon>
        <taxon>Glomeromycetes</taxon>
        <taxon>Diversisporales</taxon>
        <taxon>Gigasporaceae</taxon>
        <taxon>Racocetra</taxon>
    </lineage>
</organism>
<dbReference type="Proteomes" id="UP000789920">
    <property type="component" value="Unassembled WGS sequence"/>
</dbReference>
<sequence>RVTEAKMKQYALPPKKKNIQPPNRKRNINYIGVERMSNHSNADETYDNTQDSFNNNNVPEPNNLTTTDPSQDNTTTTNPTFSQDNTAL</sequence>